<dbReference type="InterPro" id="IPR044808">
    <property type="entry name" value="ERF_plant"/>
</dbReference>
<dbReference type="GO" id="GO:0009873">
    <property type="term" value="P:ethylene-activated signaling pathway"/>
    <property type="evidence" value="ECO:0007669"/>
    <property type="project" value="InterPro"/>
</dbReference>
<evidence type="ECO:0000313" key="9">
    <source>
        <dbReference type="EMBL" id="GFY91180.1"/>
    </source>
</evidence>
<dbReference type="PRINTS" id="PR00367">
    <property type="entry name" value="ETHRSPELEMNT"/>
</dbReference>
<dbReference type="PROSITE" id="PS51032">
    <property type="entry name" value="AP2_ERF"/>
    <property type="match status" value="1"/>
</dbReference>
<dbReference type="SUPFAM" id="SSF54171">
    <property type="entry name" value="DNA-binding domain"/>
    <property type="match status" value="1"/>
</dbReference>
<dbReference type="GO" id="GO:0005634">
    <property type="term" value="C:nucleus"/>
    <property type="evidence" value="ECO:0007669"/>
    <property type="project" value="UniProtKB-SubCell"/>
</dbReference>
<dbReference type="Proteomes" id="UP000585474">
    <property type="component" value="Unassembled WGS sequence"/>
</dbReference>
<sequence length="278" mass="30021">MMSGYRREAEMSAMVSALTHVICGEKRAREEEVVDGGGLSESVSRVSIACGDFSFGGGGSSSSCLKEGSTMTPAAEPVYTYIPTYETSESCDGEPMRKYRGVRKRPWGKWAAEIRDPHKASRVWLGTFDTAEAAARAYDEAALNFRGNKAKLNFPENVTLRPPPLPSPVTHLPFSQPPNTLFAVSSSSDPIVHSQHLQRYMNVNYLNPHVFGNSSNFQSSNSSIGYTVSSLSSSSSSSSQPSNFPLFFPVQPPVGGGSDGDFVRTTWSDSNHQPSSSG</sequence>
<evidence type="ECO:0000256" key="2">
    <source>
        <dbReference type="ARBA" id="ARBA00022821"/>
    </source>
</evidence>
<keyword evidence="6" id="KW-0539">Nucleus</keyword>
<dbReference type="EMBL" id="BJWL01000007">
    <property type="protein sequence ID" value="GFY91180.1"/>
    <property type="molecule type" value="Genomic_DNA"/>
</dbReference>
<dbReference type="SMART" id="SM00380">
    <property type="entry name" value="AP2"/>
    <property type="match status" value="1"/>
</dbReference>
<dbReference type="GO" id="GO:0003700">
    <property type="term" value="F:DNA-binding transcription factor activity"/>
    <property type="evidence" value="ECO:0007669"/>
    <property type="project" value="InterPro"/>
</dbReference>
<dbReference type="AlphaFoldDB" id="A0A7J0EXN4"/>
<dbReference type="PANTHER" id="PTHR31190:SF421">
    <property type="entry name" value="ETHYLENE-RESPONSIVE TRANSCRIPTION FACTOR ERF110"/>
    <property type="match status" value="1"/>
</dbReference>
<evidence type="ECO:0000313" key="10">
    <source>
        <dbReference type="Proteomes" id="UP000585474"/>
    </source>
</evidence>
<protein>
    <submittedName>
        <fullName evidence="9">Integrase-type DNA-binding superfamily protein</fullName>
    </submittedName>
</protein>
<dbReference type="OrthoDB" id="1925932at2759"/>
<feature type="region of interest" description="Disordered" evidence="7">
    <location>
        <begin position="230"/>
        <end position="278"/>
    </location>
</feature>
<evidence type="ECO:0000256" key="6">
    <source>
        <dbReference type="ARBA" id="ARBA00023242"/>
    </source>
</evidence>
<evidence type="ECO:0000256" key="4">
    <source>
        <dbReference type="ARBA" id="ARBA00023125"/>
    </source>
</evidence>
<dbReference type="Gene3D" id="3.30.730.10">
    <property type="entry name" value="AP2/ERF domain"/>
    <property type="match status" value="1"/>
</dbReference>
<dbReference type="GO" id="GO:0003677">
    <property type="term" value="F:DNA binding"/>
    <property type="evidence" value="ECO:0007669"/>
    <property type="project" value="UniProtKB-KW"/>
</dbReference>
<accession>A0A7J0EXN4</accession>
<dbReference type="InterPro" id="IPR016177">
    <property type="entry name" value="DNA-bd_dom_sf"/>
</dbReference>
<feature type="compositionally biased region" description="Polar residues" evidence="7">
    <location>
        <begin position="265"/>
        <end position="278"/>
    </location>
</feature>
<comment type="caution">
    <text evidence="9">The sequence shown here is derived from an EMBL/GenBank/DDBJ whole genome shotgun (WGS) entry which is preliminary data.</text>
</comment>
<dbReference type="InterPro" id="IPR001471">
    <property type="entry name" value="AP2/ERF_dom"/>
</dbReference>
<evidence type="ECO:0000256" key="7">
    <source>
        <dbReference type="SAM" id="MobiDB-lite"/>
    </source>
</evidence>
<evidence type="ECO:0000259" key="8">
    <source>
        <dbReference type="PROSITE" id="PS51032"/>
    </source>
</evidence>
<dbReference type="CDD" id="cd00018">
    <property type="entry name" value="AP2"/>
    <property type="match status" value="1"/>
</dbReference>
<feature type="compositionally biased region" description="Low complexity" evidence="7">
    <location>
        <begin position="230"/>
        <end position="242"/>
    </location>
</feature>
<keyword evidence="4 9" id="KW-0238">DNA-binding</keyword>
<keyword evidence="5" id="KW-0804">Transcription</keyword>
<organism evidence="9 10">
    <name type="scientific">Actinidia rufa</name>
    <dbReference type="NCBI Taxonomy" id="165716"/>
    <lineage>
        <taxon>Eukaryota</taxon>
        <taxon>Viridiplantae</taxon>
        <taxon>Streptophyta</taxon>
        <taxon>Embryophyta</taxon>
        <taxon>Tracheophyta</taxon>
        <taxon>Spermatophyta</taxon>
        <taxon>Magnoliopsida</taxon>
        <taxon>eudicotyledons</taxon>
        <taxon>Gunneridae</taxon>
        <taxon>Pentapetalae</taxon>
        <taxon>asterids</taxon>
        <taxon>Ericales</taxon>
        <taxon>Actinidiaceae</taxon>
        <taxon>Actinidia</taxon>
    </lineage>
</organism>
<feature type="domain" description="AP2/ERF" evidence="8">
    <location>
        <begin position="98"/>
        <end position="155"/>
    </location>
</feature>
<name>A0A7J0EXN4_9ERIC</name>
<reference evidence="9 10" key="1">
    <citation type="submission" date="2019-07" db="EMBL/GenBank/DDBJ databases">
        <title>De Novo Assembly of kiwifruit Actinidia rufa.</title>
        <authorList>
            <person name="Sugita-Konishi S."/>
            <person name="Sato K."/>
            <person name="Mori E."/>
            <person name="Abe Y."/>
            <person name="Kisaki G."/>
            <person name="Hamano K."/>
            <person name="Suezawa K."/>
            <person name="Otani M."/>
            <person name="Fukuda T."/>
            <person name="Manabe T."/>
            <person name="Gomi K."/>
            <person name="Tabuchi M."/>
            <person name="Akimitsu K."/>
            <person name="Kataoka I."/>
        </authorList>
    </citation>
    <scope>NUCLEOTIDE SEQUENCE [LARGE SCALE GENOMIC DNA]</scope>
    <source>
        <strain evidence="10">cv. Fuchu</strain>
    </source>
</reference>
<keyword evidence="10" id="KW-1185">Reference proteome</keyword>
<keyword evidence="2" id="KW-0611">Plant defense</keyword>
<evidence type="ECO:0000256" key="1">
    <source>
        <dbReference type="ARBA" id="ARBA00004123"/>
    </source>
</evidence>
<evidence type="ECO:0000256" key="5">
    <source>
        <dbReference type="ARBA" id="ARBA00023163"/>
    </source>
</evidence>
<dbReference type="Pfam" id="PF00847">
    <property type="entry name" value="AP2"/>
    <property type="match status" value="1"/>
</dbReference>
<gene>
    <name evidence="9" type="ORF">Acr_07g0013760</name>
</gene>
<dbReference type="GO" id="GO:0006952">
    <property type="term" value="P:defense response"/>
    <property type="evidence" value="ECO:0007669"/>
    <property type="project" value="UniProtKB-KW"/>
</dbReference>
<keyword evidence="3" id="KW-0805">Transcription regulation</keyword>
<proteinExistence type="predicted"/>
<evidence type="ECO:0000256" key="3">
    <source>
        <dbReference type="ARBA" id="ARBA00023015"/>
    </source>
</evidence>
<dbReference type="InterPro" id="IPR036955">
    <property type="entry name" value="AP2/ERF_dom_sf"/>
</dbReference>
<dbReference type="FunFam" id="3.30.730.10:FF:000001">
    <property type="entry name" value="Ethylene-responsive transcription factor 2"/>
    <property type="match status" value="1"/>
</dbReference>
<comment type="subcellular location">
    <subcellularLocation>
        <location evidence="1">Nucleus</location>
    </subcellularLocation>
</comment>
<dbReference type="PANTHER" id="PTHR31190">
    <property type="entry name" value="DNA-BINDING DOMAIN"/>
    <property type="match status" value="1"/>
</dbReference>